<dbReference type="Gene3D" id="1.10.8.730">
    <property type="match status" value="1"/>
</dbReference>
<dbReference type="EMBL" id="VSSQ01000349">
    <property type="protein sequence ID" value="MPL92158.1"/>
    <property type="molecule type" value="Genomic_DNA"/>
</dbReference>
<dbReference type="InterPro" id="IPR027417">
    <property type="entry name" value="P-loop_NTPase"/>
</dbReference>
<dbReference type="InterPro" id="IPR053155">
    <property type="entry name" value="F-pilin_assembly_TraC"/>
</dbReference>
<dbReference type="PANTHER" id="PTHR38467">
    <property type="match status" value="1"/>
</dbReference>
<evidence type="ECO:0000313" key="2">
    <source>
        <dbReference type="EMBL" id="MPL92158.1"/>
    </source>
</evidence>
<protein>
    <submittedName>
        <fullName evidence="2">Protein TraC</fullName>
    </submittedName>
</protein>
<organism evidence="2">
    <name type="scientific">bioreactor metagenome</name>
    <dbReference type="NCBI Taxonomy" id="1076179"/>
    <lineage>
        <taxon>unclassified sequences</taxon>
        <taxon>metagenomes</taxon>
        <taxon>ecological metagenomes</taxon>
    </lineage>
</organism>
<evidence type="ECO:0000259" key="1">
    <source>
        <dbReference type="Pfam" id="PF19044"/>
    </source>
</evidence>
<comment type="caution">
    <text evidence="2">The sequence shown here is derived from an EMBL/GenBank/DDBJ whole genome shotgun (WGS) entry which is preliminary data.</text>
</comment>
<gene>
    <name evidence="2" type="primary">traC_3</name>
    <name evidence="2" type="ORF">SDC9_38255</name>
</gene>
<accession>A0A644VLD3</accession>
<dbReference type="Pfam" id="PF19044">
    <property type="entry name" value="P-loop_TraG"/>
    <property type="match status" value="1"/>
</dbReference>
<reference evidence="2" key="1">
    <citation type="submission" date="2019-08" db="EMBL/GenBank/DDBJ databases">
        <authorList>
            <person name="Kucharzyk K."/>
            <person name="Murdoch R.W."/>
            <person name="Higgins S."/>
            <person name="Loffler F."/>
        </authorList>
    </citation>
    <scope>NUCLEOTIDE SEQUENCE</scope>
</reference>
<dbReference type="AlphaFoldDB" id="A0A644VLD3"/>
<proteinExistence type="predicted"/>
<feature type="domain" description="TraG P-loop" evidence="1">
    <location>
        <begin position="452"/>
        <end position="737"/>
    </location>
</feature>
<dbReference type="Gene3D" id="3.40.50.300">
    <property type="entry name" value="P-loop containing nucleotide triphosphate hydrolases"/>
    <property type="match status" value="1"/>
</dbReference>
<dbReference type="InterPro" id="IPR025955">
    <property type="entry name" value="TraC/Conjuga_ATPase"/>
</dbReference>
<dbReference type="SUPFAM" id="SSF52540">
    <property type="entry name" value="P-loop containing nucleoside triphosphate hydrolases"/>
    <property type="match status" value="1"/>
</dbReference>
<sequence>MNPFKAFFAGLFDDPDWTEDQPQELAKDVVADLLPYRIFDPDSELYFNENSTGFMIEVNPVVGSDDAASNLHSVMNANAPNNCTVQFLNWTSPDIDAQLIQWAKHRMHGDADELVREMAQRRMAHLRASRYGTNHVIKALPHHRRVFMACWVDGDADLGKQKELRNFRRALYSVFGGERYVRHVGPGELLKLLGELLHCRGLSGISQLEYSAEEALNHQLPGAGLFIGREAIGLMGDPPLSVACSTVRRYPREWQFVLGMLLNGVPERIGERAAGPVLASFTMRVRSKADSSSFLIKKRAGLQHTASTQFARFATNLQEKMTEFEALNEQIELGEKLLDTTFVVAAYAIGTTEDAKHSLAEVEKIYHRAGLVLENDAFVQLPVFLAALPMTVHGKRMEDLKKLQRMKILKAEAATALAPIHGEWTGSGNGRGVLLLGRQGQLMDWDNFTSNGNYNVSVVGKSGAGKSVFMQELVTSIYAAGGQVVVIDDGYSFANTVKILGGRFIAFDGSVEIKMNPFSMLSAEDMGQQEYRAEALELVTNIIASMAALGEGKQGRVQDLEEGHIGKVVADLWDEKGPDAEVTDVCERLKVVAGTDARLNDVVVKLEAFTRKGPYGAYFTGPATLKVDSAFTVFELSDIKGQKILQDVVLQIIMFVGTEVMFKTPRSVPVAILIDEAWDLLQSHATAKFIQGVVRRARKYTGALITGTQSIDDYYNNVAAEVCFQNSDWTVMLAQKQETVDRLVKDTRLSVSPHIQGQLKSLQSVKGQFSEMAVKGPEGWFFGRLLLDPFSLAIYSSKGSTVEKIRRLNNQGYTTAEAIRILVEEGGVE</sequence>
<name>A0A644VLD3_9ZZZZ</name>
<dbReference type="PANTHER" id="PTHR38467:SF1">
    <property type="entry name" value="CONJUGATIVE TRANSFER: ASSEMBLY"/>
    <property type="match status" value="1"/>
</dbReference>
<dbReference type="Pfam" id="PF11130">
    <property type="entry name" value="TraC_F_IV"/>
    <property type="match status" value="1"/>
</dbReference>
<dbReference type="InterPro" id="IPR043964">
    <property type="entry name" value="P-loop_TraG"/>
</dbReference>